<evidence type="ECO:0000256" key="2">
    <source>
        <dbReference type="RuleBase" id="RU004135"/>
    </source>
</evidence>
<dbReference type="GO" id="GO:0008360">
    <property type="term" value="P:regulation of cell shape"/>
    <property type="evidence" value="ECO:0007669"/>
    <property type="project" value="UniProtKB-KW"/>
</dbReference>
<dbReference type="SUPFAM" id="SSF53244">
    <property type="entry name" value="MurD-like peptide ligases, peptide-binding domain"/>
    <property type="match status" value="1"/>
</dbReference>
<reference evidence="5 6" key="1">
    <citation type="submission" date="2019-02" db="EMBL/GenBank/DDBJ databases">
        <title>Deep-cultivation of Planctomycetes and their phenomic and genomic characterization uncovers novel biology.</title>
        <authorList>
            <person name="Wiegand S."/>
            <person name="Jogler M."/>
            <person name="Boedeker C."/>
            <person name="Pinto D."/>
            <person name="Vollmers J."/>
            <person name="Rivas-Marin E."/>
            <person name="Kohn T."/>
            <person name="Peeters S.H."/>
            <person name="Heuer A."/>
            <person name="Rast P."/>
            <person name="Oberbeckmann S."/>
            <person name="Bunk B."/>
            <person name="Jeske O."/>
            <person name="Meyerdierks A."/>
            <person name="Storesund J.E."/>
            <person name="Kallscheuer N."/>
            <person name="Luecker S."/>
            <person name="Lage O.M."/>
            <person name="Pohl T."/>
            <person name="Merkel B.J."/>
            <person name="Hornburger P."/>
            <person name="Mueller R.-W."/>
            <person name="Bruemmer F."/>
            <person name="Labrenz M."/>
            <person name="Spormann A.M."/>
            <person name="Op den Camp H."/>
            <person name="Overmann J."/>
            <person name="Amann R."/>
            <person name="Jetten M.S.M."/>
            <person name="Mascher T."/>
            <person name="Medema M.H."/>
            <person name="Devos D.P."/>
            <person name="Kaster A.-K."/>
            <person name="Ovreas L."/>
            <person name="Rohde M."/>
            <person name="Galperin M.Y."/>
            <person name="Jogler C."/>
        </authorList>
    </citation>
    <scope>NUCLEOTIDE SEQUENCE [LARGE SCALE GENOMIC DNA]</scope>
    <source>
        <strain evidence="5 6">ETA_A8</strain>
    </source>
</reference>
<dbReference type="KEGG" id="aagg:ETAA8_47270"/>
<accession>A0A517YHC3</accession>
<dbReference type="UniPathway" id="UPA00219"/>
<dbReference type="GO" id="GO:0051301">
    <property type="term" value="P:cell division"/>
    <property type="evidence" value="ECO:0007669"/>
    <property type="project" value="UniProtKB-KW"/>
</dbReference>
<keyword evidence="2" id="KW-0131">Cell cycle</keyword>
<comment type="subcellular location">
    <subcellularLocation>
        <location evidence="2">Cytoplasm</location>
    </subcellularLocation>
</comment>
<dbReference type="EMBL" id="CP036274">
    <property type="protein sequence ID" value="QDU29612.1"/>
    <property type="molecule type" value="Genomic_DNA"/>
</dbReference>
<dbReference type="GO" id="GO:0009252">
    <property type="term" value="P:peptidoglycan biosynthetic process"/>
    <property type="evidence" value="ECO:0007669"/>
    <property type="project" value="UniProtKB-UniPathway"/>
</dbReference>
<dbReference type="SUPFAM" id="SSF63418">
    <property type="entry name" value="MurE/MurF N-terminal domain"/>
    <property type="match status" value="1"/>
</dbReference>
<dbReference type="InterPro" id="IPR004101">
    <property type="entry name" value="Mur_ligase_C"/>
</dbReference>
<dbReference type="PANTHER" id="PTHR23135:SF4">
    <property type="entry name" value="UDP-N-ACETYLMURAMOYL-L-ALANYL-D-GLUTAMATE--2,6-DIAMINOPIMELATE LIGASE MURE HOMOLOG, CHLOROPLASTIC"/>
    <property type="match status" value="1"/>
</dbReference>
<dbReference type="EC" id="6.3.2.37" evidence="5"/>
<dbReference type="InterPro" id="IPR013221">
    <property type="entry name" value="Mur_ligase_cen"/>
</dbReference>
<dbReference type="InterPro" id="IPR036615">
    <property type="entry name" value="Mur_ligase_C_dom_sf"/>
</dbReference>
<dbReference type="AlphaFoldDB" id="A0A517YHC3"/>
<gene>
    <name evidence="5" type="ORF">ETAA8_47270</name>
</gene>
<comment type="similarity">
    <text evidence="1">Belongs to the MurCDEF family. MurE subfamily.</text>
</comment>
<dbReference type="OrthoDB" id="9800958at2"/>
<keyword evidence="6" id="KW-1185">Reference proteome</keyword>
<dbReference type="Proteomes" id="UP000315017">
    <property type="component" value="Chromosome"/>
</dbReference>
<feature type="domain" description="Mur ligase C-terminal" evidence="3">
    <location>
        <begin position="333"/>
        <end position="459"/>
    </location>
</feature>
<dbReference type="GO" id="GO:0005737">
    <property type="term" value="C:cytoplasm"/>
    <property type="evidence" value="ECO:0007669"/>
    <property type="project" value="UniProtKB-SubCell"/>
</dbReference>
<keyword evidence="2" id="KW-0132">Cell division</keyword>
<dbReference type="Pfam" id="PF08245">
    <property type="entry name" value="Mur_ligase_M"/>
    <property type="match status" value="1"/>
</dbReference>
<keyword evidence="2" id="KW-0573">Peptidoglycan synthesis</keyword>
<comment type="pathway">
    <text evidence="2">Cell wall biogenesis; peptidoglycan biosynthesis.</text>
</comment>
<dbReference type="InterPro" id="IPR035911">
    <property type="entry name" value="MurE/MurF_N"/>
</dbReference>
<dbReference type="RefSeq" id="WP_145093679.1">
    <property type="nucleotide sequence ID" value="NZ_CP036274.1"/>
</dbReference>
<feature type="domain" description="Mur ligase central" evidence="4">
    <location>
        <begin position="111"/>
        <end position="310"/>
    </location>
</feature>
<evidence type="ECO:0000313" key="6">
    <source>
        <dbReference type="Proteomes" id="UP000315017"/>
    </source>
</evidence>
<name>A0A517YHC3_9BACT</name>
<evidence type="ECO:0000313" key="5">
    <source>
        <dbReference type="EMBL" id="QDU29612.1"/>
    </source>
</evidence>
<evidence type="ECO:0000256" key="1">
    <source>
        <dbReference type="ARBA" id="ARBA00005898"/>
    </source>
</evidence>
<keyword evidence="2" id="KW-0961">Cell wall biogenesis/degradation</keyword>
<dbReference type="InterPro" id="IPR005761">
    <property type="entry name" value="UDP-N-AcMur-Glu-dNH2Pim_ligase"/>
</dbReference>
<protein>
    <submittedName>
        <fullName evidence="5">MurE-like ligase</fullName>
        <ecNumber evidence="5">6.3.2.37</ecNumber>
    </submittedName>
</protein>
<dbReference type="GO" id="GO:0005524">
    <property type="term" value="F:ATP binding"/>
    <property type="evidence" value="ECO:0007669"/>
    <property type="project" value="InterPro"/>
</dbReference>
<sequence length="500" mass="53577">MSVTQQRASVSLGNLLPAARLTRGAIMVQSVCTSADRCQPGDLFVGVVTSEGDSHDDAAIAVAKGAVGVLTERLLPLNVPQCIVEDTREELGRVCQALAGNPCDELRTIAVVGTRGKTVTSLLIASMLEAAGEAVGVLSSIGLSDSLEQVITPSATPRAPKLAHWLERMTLAGCQSAVVELSGRALAERRAAGMEFDAVVLTNLKRSEQSWHGSEENFRRANLRSLEMLKPGGFAVFNADDVESEQALSNVDLPVLTFGMISDAQVTATVIERCPSEQTFLLQAGCESIPVRTAIIGDQHVQNCLAATATGLALGMNLATIVRGLEAVKFIPGRLQRIECGQNFNVFVDSARSPEGLAASLRSLRQAGTGRIICVMGCQGGKDKETRPRIGHVLDRCTQLSIITSDNPRHEQPLSIAHDILDGHERPHLTHTIPNRAKAIRFALESARPGDTVLIAGKGDRQGQRIGSGKQSHDDCEVARKWLYEQATPVQTRPQLRIFG</sequence>
<dbReference type="PANTHER" id="PTHR23135">
    <property type="entry name" value="MUR LIGASE FAMILY MEMBER"/>
    <property type="match status" value="1"/>
</dbReference>
<keyword evidence="5" id="KW-0436">Ligase</keyword>
<keyword evidence="2" id="KW-0133">Cell shape</keyword>
<dbReference type="Gene3D" id="3.40.1390.10">
    <property type="entry name" value="MurE/MurF, N-terminal domain"/>
    <property type="match status" value="1"/>
</dbReference>
<evidence type="ECO:0000259" key="3">
    <source>
        <dbReference type="Pfam" id="PF02875"/>
    </source>
</evidence>
<dbReference type="NCBIfam" id="TIGR01085">
    <property type="entry name" value="murE"/>
    <property type="match status" value="1"/>
</dbReference>
<dbReference type="Gene3D" id="3.90.190.20">
    <property type="entry name" value="Mur ligase, C-terminal domain"/>
    <property type="match status" value="1"/>
</dbReference>
<proteinExistence type="inferred from homology"/>
<evidence type="ECO:0000259" key="4">
    <source>
        <dbReference type="Pfam" id="PF08245"/>
    </source>
</evidence>
<dbReference type="GO" id="GO:0102195">
    <property type="term" value="F:UDP-N-acetylmuramoyl-L-alanyl-D-glutamate--D-lysine ligase activity"/>
    <property type="evidence" value="ECO:0007669"/>
    <property type="project" value="UniProtKB-EC"/>
</dbReference>
<dbReference type="Gene3D" id="3.40.1190.10">
    <property type="entry name" value="Mur-like, catalytic domain"/>
    <property type="match status" value="1"/>
</dbReference>
<dbReference type="Pfam" id="PF02875">
    <property type="entry name" value="Mur_ligase_C"/>
    <property type="match status" value="1"/>
</dbReference>
<dbReference type="SUPFAM" id="SSF53623">
    <property type="entry name" value="MurD-like peptide ligases, catalytic domain"/>
    <property type="match status" value="1"/>
</dbReference>
<organism evidence="5 6">
    <name type="scientific">Anatilimnocola aggregata</name>
    <dbReference type="NCBI Taxonomy" id="2528021"/>
    <lineage>
        <taxon>Bacteria</taxon>
        <taxon>Pseudomonadati</taxon>
        <taxon>Planctomycetota</taxon>
        <taxon>Planctomycetia</taxon>
        <taxon>Pirellulales</taxon>
        <taxon>Pirellulaceae</taxon>
        <taxon>Anatilimnocola</taxon>
    </lineage>
</organism>
<dbReference type="GO" id="GO:0071555">
    <property type="term" value="P:cell wall organization"/>
    <property type="evidence" value="ECO:0007669"/>
    <property type="project" value="UniProtKB-KW"/>
</dbReference>
<dbReference type="InterPro" id="IPR036565">
    <property type="entry name" value="Mur-like_cat_sf"/>
</dbReference>